<dbReference type="InterPro" id="IPR052732">
    <property type="entry name" value="Cell-binding_unc_protein"/>
</dbReference>
<accession>A0A7U3ZK33</accession>
<evidence type="ECO:0000259" key="1">
    <source>
        <dbReference type="Pfam" id="PF09414"/>
    </source>
</evidence>
<dbReference type="Gene3D" id="3.30.470.30">
    <property type="entry name" value="DNA ligase/mRNA capping enzyme"/>
    <property type="match status" value="1"/>
</dbReference>
<evidence type="ECO:0000313" key="3">
    <source>
        <dbReference type="Proteomes" id="UP000000493"/>
    </source>
</evidence>
<dbReference type="RefSeq" id="WP_013927921.1">
    <property type="nucleotide sequence ID" value="NC_015703.1"/>
</dbReference>
<gene>
    <name evidence="2" type="ordered locus">Runsl_2198</name>
</gene>
<feature type="domain" description="RNA ligase" evidence="1">
    <location>
        <begin position="39"/>
        <end position="205"/>
    </location>
</feature>
<dbReference type="PANTHER" id="PTHR43883">
    <property type="entry name" value="SLR0207 PROTEIN"/>
    <property type="match status" value="1"/>
</dbReference>
<keyword evidence="3" id="KW-1185">Reference proteome</keyword>
<dbReference type="EMBL" id="CP002859">
    <property type="protein sequence ID" value="AEI48610.1"/>
    <property type="molecule type" value="Genomic_DNA"/>
</dbReference>
<dbReference type="KEGG" id="rsi:Runsl_2198"/>
<dbReference type="Proteomes" id="UP000000493">
    <property type="component" value="Chromosome"/>
</dbReference>
<protein>
    <recommendedName>
        <fullName evidence="1">RNA ligase domain-containing protein</fullName>
    </recommendedName>
</protein>
<sequence>MAISTKYGRTYHYPFSPGTTSDDRINHTYWESFSQIPQLIHTEKLDGENNCLSKAGVFARSHAAPTVSPWTAQLRQRWQSIKHDLGDLELFGENLYAVHSIEYRALPAHFFVFGIRHHDVWLSWEETVFYAACFDLLCVPVLETVPMPVAKAAFEATVLQWAARPSTFDSFDTLTQGRCSMEGVVTRNAGEYAVEAFAANVCKYVRKGHVKTDEHWTKNWKRACLIGEGGEYHVDINR</sequence>
<reference evidence="3" key="1">
    <citation type="submission" date="2011-06" db="EMBL/GenBank/DDBJ databases">
        <title>The complete genome of chromosome of Runella slithyformis DSM 19594.</title>
        <authorList>
            <consortium name="US DOE Joint Genome Institute (JGI-PGF)"/>
            <person name="Lucas S."/>
            <person name="Han J."/>
            <person name="Lapidus A."/>
            <person name="Bruce D."/>
            <person name="Goodwin L."/>
            <person name="Pitluck S."/>
            <person name="Peters L."/>
            <person name="Kyrpides N."/>
            <person name="Mavromatis K."/>
            <person name="Ivanova N."/>
            <person name="Ovchinnikova G."/>
            <person name="Zhang X."/>
            <person name="Misra M."/>
            <person name="Detter J.C."/>
            <person name="Tapia R."/>
            <person name="Han C."/>
            <person name="Land M."/>
            <person name="Hauser L."/>
            <person name="Markowitz V."/>
            <person name="Cheng J.-F."/>
            <person name="Hugenholtz P."/>
            <person name="Woyke T."/>
            <person name="Wu D."/>
            <person name="Tindall B."/>
            <person name="Faehrich R."/>
            <person name="Brambilla E."/>
            <person name="Klenk H.-P."/>
            <person name="Eisen J.A."/>
        </authorList>
    </citation>
    <scope>NUCLEOTIDE SEQUENCE [LARGE SCALE GENOMIC DNA]</scope>
    <source>
        <strain evidence="3">ATCC 29530 / DSM 19594 / LMG 11500 / NCIMB 11436 / LSU 4</strain>
    </source>
</reference>
<reference evidence="2 3" key="2">
    <citation type="journal article" date="2012" name="Stand. Genomic Sci.">
        <title>Complete genome sequence of the aquatic bacterium Runella slithyformis type strain (LSU 4(T)).</title>
        <authorList>
            <person name="Copeland A."/>
            <person name="Zhang X."/>
            <person name="Misra M."/>
            <person name="Lapidus A."/>
            <person name="Nolan M."/>
            <person name="Lucas S."/>
            <person name="Deshpande S."/>
            <person name="Cheng J.F."/>
            <person name="Tapia R."/>
            <person name="Goodwin L.A."/>
            <person name="Pitluck S."/>
            <person name="Liolios K."/>
            <person name="Pagani I."/>
            <person name="Ivanova N."/>
            <person name="Mikhailova N."/>
            <person name="Pati A."/>
            <person name="Chen A."/>
            <person name="Palaniappan K."/>
            <person name="Land M."/>
            <person name="Hauser L."/>
            <person name="Pan C."/>
            <person name="Jeffries C.D."/>
            <person name="Detter J.C."/>
            <person name="Brambilla E.M."/>
            <person name="Rohde M."/>
            <person name="Djao O.D."/>
            <person name="Goker M."/>
            <person name="Sikorski J."/>
            <person name="Tindall B.J."/>
            <person name="Woyke T."/>
            <person name="Bristow J."/>
            <person name="Eisen J.A."/>
            <person name="Markowitz V."/>
            <person name="Hugenholtz P."/>
            <person name="Kyrpides N.C."/>
            <person name="Klenk H.P."/>
            <person name="Mavromatis K."/>
        </authorList>
    </citation>
    <scope>NUCLEOTIDE SEQUENCE [LARGE SCALE GENOMIC DNA]</scope>
    <source>
        <strain evidence="3">ATCC 29530 / DSM 19594 / LMG 11500 / NCIMB 11436 / LSU 4</strain>
    </source>
</reference>
<organism evidence="2 3">
    <name type="scientific">Runella slithyformis (strain ATCC 29530 / DSM 19594 / LMG 11500 / NCIMB 11436 / LSU 4)</name>
    <dbReference type="NCBI Taxonomy" id="761193"/>
    <lineage>
        <taxon>Bacteria</taxon>
        <taxon>Pseudomonadati</taxon>
        <taxon>Bacteroidota</taxon>
        <taxon>Cytophagia</taxon>
        <taxon>Cytophagales</taxon>
        <taxon>Spirosomataceae</taxon>
        <taxon>Runella</taxon>
    </lineage>
</organism>
<proteinExistence type="predicted"/>
<dbReference type="PANTHER" id="PTHR43883:SF1">
    <property type="entry name" value="GLUCONOKINASE"/>
    <property type="match status" value="1"/>
</dbReference>
<evidence type="ECO:0000313" key="2">
    <source>
        <dbReference type="EMBL" id="AEI48610.1"/>
    </source>
</evidence>
<dbReference type="SUPFAM" id="SSF56091">
    <property type="entry name" value="DNA ligase/mRNA capping enzyme, catalytic domain"/>
    <property type="match status" value="1"/>
</dbReference>
<name>A0A7U3ZK33_RUNSL</name>
<dbReference type="Pfam" id="PF09414">
    <property type="entry name" value="RNA_ligase"/>
    <property type="match status" value="1"/>
</dbReference>
<dbReference type="AlphaFoldDB" id="A0A7U3ZK33"/>
<dbReference type="InterPro" id="IPR021122">
    <property type="entry name" value="RNA_ligase_dom_REL/Rnl2"/>
</dbReference>